<feature type="transmembrane region" description="Helical" evidence="7">
    <location>
        <begin position="230"/>
        <end position="251"/>
    </location>
</feature>
<evidence type="ECO:0000256" key="2">
    <source>
        <dbReference type="ARBA" id="ARBA00007400"/>
    </source>
</evidence>
<evidence type="ECO:0000256" key="3">
    <source>
        <dbReference type="ARBA" id="ARBA00022475"/>
    </source>
</evidence>
<keyword evidence="10" id="KW-1185">Reference proteome</keyword>
<comment type="subcellular location">
    <subcellularLocation>
        <location evidence="1">Cell membrane</location>
        <topology evidence="1">Multi-pass membrane protein</topology>
    </subcellularLocation>
</comment>
<gene>
    <name evidence="9" type="ORF">KTO63_11880</name>
</gene>
<evidence type="ECO:0000256" key="7">
    <source>
        <dbReference type="SAM" id="Phobius"/>
    </source>
</evidence>
<dbReference type="PANTHER" id="PTHR40074:SF2">
    <property type="entry name" value="O-ACETYLTRANSFERASE WECH"/>
    <property type="match status" value="1"/>
</dbReference>
<evidence type="ECO:0000256" key="6">
    <source>
        <dbReference type="ARBA" id="ARBA00023136"/>
    </source>
</evidence>
<feature type="transmembrane region" description="Helical" evidence="7">
    <location>
        <begin position="204"/>
        <end position="224"/>
    </location>
</feature>
<keyword evidence="9" id="KW-0012">Acyltransferase</keyword>
<feature type="transmembrane region" description="Helical" evidence="7">
    <location>
        <begin position="132"/>
        <end position="151"/>
    </location>
</feature>
<evidence type="ECO:0000256" key="4">
    <source>
        <dbReference type="ARBA" id="ARBA00022692"/>
    </source>
</evidence>
<feature type="transmembrane region" description="Helical" evidence="7">
    <location>
        <begin position="157"/>
        <end position="183"/>
    </location>
</feature>
<feature type="domain" description="Acyltransferase 3" evidence="8">
    <location>
        <begin position="1"/>
        <end position="315"/>
    </location>
</feature>
<evidence type="ECO:0000259" key="8">
    <source>
        <dbReference type="Pfam" id="PF01757"/>
    </source>
</evidence>
<keyword evidence="5 7" id="KW-1133">Transmembrane helix</keyword>
<dbReference type="PANTHER" id="PTHR40074">
    <property type="entry name" value="O-ACETYLTRANSFERASE WECH"/>
    <property type="match status" value="1"/>
</dbReference>
<evidence type="ECO:0000256" key="1">
    <source>
        <dbReference type="ARBA" id="ARBA00004651"/>
    </source>
</evidence>
<keyword evidence="3" id="KW-1003">Cell membrane</keyword>
<sequence>MVVYIHAFNVQVNMATGVDVVQRGYNSFIQDFISHGIADFSVPMFFVISGFLYFMNIKTGAASEFIQKYKKRFETVVLPYLIWSVFGILLFLLLQSIPSVRIFFAQKVMIKDYSLSDWMDNIFINPVQYQFWFLRDLIVLIALSPVIYYVIKYLKLFGVIVFLVIWLLDAQLIIMKTVSLFFFGLGSFLSIQKIDIEKLSLKKFSMVIVIVWIALICLRTIFTYESYWNYWLYVLHAFIMLLGVVTIWSLYDKLVGATDISKMKLYSLFQYTFFIYAAHEPALTICKKILTFALGRTQPVSLAIYFVAPVLVIVTMIGCGFLFKRAAPAVYAVITGGR</sequence>
<protein>
    <submittedName>
        <fullName evidence="9">Acyltransferase</fullName>
    </submittedName>
</protein>
<feature type="transmembrane region" description="Helical" evidence="7">
    <location>
        <begin position="32"/>
        <end position="55"/>
    </location>
</feature>
<dbReference type="AlphaFoldDB" id="A0A9E2S946"/>
<accession>A0A9E2S946</accession>
<organism evidence="9 10">
    <name type="scientific">Pinibacter aurantiacus</name>
    <dbReference type="NCBI Taxonomy" id="2851599"/>
    <lineage>
        <taxon>Bacteria</taxon>
        <taxon>Pseudomonadati</taxon>
        <taxon>Bacteroidota</taxon>
        <taxon>Chitinophagia</taxon>
        <taxon>Chitinophagales</taxon>
        <taxon>Chitinophagaceae</taxon>
        <taxon>Pinibacter</taxon>
    </lineage>
</organism>
<feature type="transmembrane region" description="Helical" evidence="7">
    <location>
        <begin position="75"/>
        <end position="94"/>
    </location>
</feature>
<proteinExistence type="inferred from homology"/>
<dbReference type="GO" id="GO:0005886">
    <property type="term" value="C:plasma membrane"/>
    <property type="evidence" value="ECO:0007669"/>
    <property type="project" value="UniProtKB-SubCell"/>
</dbReference>
<dbReference type="Proteomes" id="UP000812270">
    <property type="component" value="Unassembled WGS sequence"/>
</dbReference>
<comment type="caution">
    <text evidence="9">The sequence shown here is derived from an EMBL/GenBank/DDBJ whole genome shotgun (WGS) entry which is preliminary data.</text>
</comment>
<evidence type="ECO:0000313" key="9">
    <source>
        <dbReference type="EMBL" id="MBV4357852.1"/>
    </source>
</evidence>
<dbReference type="GO" id="GO:0009246">
    <property type="term" value="P:enterobacterial common antigen biosynthetic process"/>
    <property type="evidence" value="ECO:0007669"/>
    <property type="project" value="TreeGrafter"/>
</dbReference>
<dbReference type="Pfam" id="PF01757">
    <property type="entry name" value="Acyl_transf_3"/>
    <property type="match status" value="1"/>
</dbReference>
<keyword evidence="4 7" id="KW-0812">Transmembrane</keyword>
<keyword evidence="9" id="KW-0808">Transferase</keyword>
<evidence type="ECO:0000313" key="10">
    <source>
        <dbReference type="Proteomes" id="UP000812270"/>
    </source>
</evidence>
<dbReference type="InterPro" id="IPR002656">
    <property type="entry name" value="Acyl_transf_3_dom"/>
</dbReference>
<evidence type="ECO:0000256" key="5">
    <source>
        <dbReference type="ARBA" id="ARBA00022989"/>
    </source>
</evidence>
<feature type="transmembrane region" description="Helical" evidence="7">
    <location>
        <begin position="302"/>
        <end position="323"/>
    </location>
</feature>
<keyword evidence="6 7" id="KW-0472">Membrane</keyword>
<name>A0A9E2S946_9BACT</name>
<dbReference type="GO" id="GO:0016413">
    <property type="term" value="F:O-acetyltransferase activity"/>
    <property type="evidence" value="ECO:0007669"/>
    <property type="project" value="TreeGrafter"/>
</dbReference>
<dbReference type="EMBL" id="JAHSPG010000008">
    <property type="protein sequence ID" value="MBV4357852.1"/>
    <property type="molecule type" value="Genomic_DNA"/>
</dbReference>
<reference evidence="9" key="1">
    <citation type="submission" date="2021-06" db="EMBL/GenBank/DDBJ databases">
        <authorList>
            <person name="Huq M.A."/>
        </authorList>
    </citation>
    <scope>NUCLEOTIDE SEQUENCE</scope>
    <source>
        <strain evidence="9">MAH-26</strain>
    </source>
</reference>
<comment type="similarity">
    <text evidence="2">Belongs to the acyltransferase 3 family.</text>
</comment>